<dbReference type="AlphaFoldDB" id="A0A965ZEI3"/>
<reference evidence="1" key="2">
    <citation type="submission" date="2020-10" db="EMBL/GenBank/DDBJ databases">
        <title>Mucilaginibacter sp. nov., isolated from soil.</title>
        <authorList>
            <person name="Jeon C.O."/>
        </authorList>
    </citation>
    <scope>NUCLEOTIDE SEQUENCE</scope>
    <source>
        <strain evidence="1">R11</strain>
    </source>
</reference>
<dbReference type="Proteomes" id="UP000638732">
    <property type="component" value="Unassembled WGS sequence"/>
</dbReference>
<dbReference type="EMBL" id="WWEO01000039">
    <property type="protein sequence ID" value="NCD68758.1"/>
    <property type="molecule type" value="Genomic_DNA"/>
</dbReference>
<comment type="caution">
    <text evidence="1">The sequence shown here is derived from an EMBL/GenBank/DDBJ whole genome shotgun (WGS) entry which is preliminary data.</text>
</comment>
<proteinExistence type="predicted"/>
<evidence type="ECO:0000313" key="1">
    <source>
        <dbReference type="EMBL" id="NCD68758.1"/>
    </source>
</evidence>
<organism evidence="1 2">
    <name type="scientific">Mucilaginibacter agri</name>
    <dbReference type="NCBI Taxonomy" id="2695265"/>
    <lineage>
        <taxon>Bacteria</taxon>
        <taxon>Pseudomonadati</taxon>
        <taxon>Bacteroidota</taxon>
        <taxon>Sphingobacteriia</taxon>
        <taxon>Sphingobacteriales</taxon>
        <taxon>Sphingobacteriaceae</taxon>
        <taxon>Mucilaginibacter</taxon>
    </lineage>
</organism>
<reference evidence="1" key="1">
    <citation type="submission" date="2020-01" db="EMBL/GenBank/DDBJ databases">
        <authorList>
            <person name="Seo Y.L."/>
        </authorList>
    </citation>
    <scope>NUCLEOTIDE SEQUENCE</scope>
    <source>
        <strain evidence="1">R11</strain>
    </source>
</reference>
<accession>A0A965ZEI3</accession>
<sequence length="150" mass="16020">MNNLKQLLHQQCANYINIRIGNAQQAIDEAQQGQQQETKSSAGDKYETGRAMMQQEINRNMAALNEANKLMVALNAISTAGASSVADAGSIVVTNKGNFYLSVSAGTITVDNENYFAVSTASPIGAKLKGKKAGDKFEVNGMGYEVLEVL</sequence>
<evidence type="ECO:0000313" key="2">
    <source>
        <dbReference type="Proteomes" id="UP000638732"/>
    </source>
</evidence>
<name>A0A965ZEI3_9SPHI</name>
<keyword evidence="2" id="KW-1185">Reference proteome</keyword>
<dbReference type="RefSeq" id="WP_166584777.1">
    <property type="nucleotide sequence ID" value="NZ_WWEO01000039.1"/>
</dbReference>
<protein>
    <submittedName>
        <fullName evidence="1">3-oxoacyl-ACP synthase</fullName>
    </submittedName>
</protein>
<gene>
    <name evidence="1" type="ORF">GSY63_05265</name>
</gene>